<feature type="compositionally biased region" description="Polar residues" evidence="1">
    <location>
        <begin position="14"/>
        <end position="25"/>
    </location>
</feature>
<dbReference type="KEGG" id="csx:CSING_05585"/>
<dbReference type="AlphaFoldDB" id="A0A0B6EV16"/>
<evidence type="ECO:0000313" key="2">
    <source>
        <dbReference type="EMBL" id="AJI78653.1"/>
    </source>
</evidence>
<dbReference type="Proteomes" id="UP000031890">
    <property type="component" value="Chromosome"/>
</dbReference>
<evidence type="ECO:0000256" key="1">
    <source>
        <dbReference type="SAM" id="MobiDB-lite"/>
    </source>
</evidence>
<organism evidence="2 4">
    <name type="scientific">Corynebacterium singulare</name>
    <dbReference type="NCBI Taxonomy" id="161899"/>
    <lineage>
        <taxon>Bacteria</taxon>
        <taxon>Bacillati</taxon>
        <taxon>Actinomycetota</taxon>
        <taxon>Actinomycetes</taxon>
        <taxon>Mycobacteriales</taxon>
        <taxon>Corynebacteriaceae</taxon>
        <taxon>Corynebacterium</taxon>
    </lineage>
</organism>
<proteinExistence type="predicted"/>
<dbReference type="EMBL" id="CP010827">
    <property type="protein sequence ID" value="AJI78653.1"/>
    <property type="molecule type" value="Genomic_DNA"/>
</dbReference>
<evidence type="ECO:0000313" key="3">
    <source>
        <dbReference type="EMBL" id="MCG7276552.1"/>
    </source>
</evidence>
<reference evidence="2 4" key="1">
    <citation type="journal article" date="2015" name="Genome Announc.">
        <title>Complete Genome Sequence and Annotation of Corynebacterium singulare DSM 44357, Isolated from a Human Semen Specimen.</title>
        <authorList>
            <person name="Merten M."/>
            <person name="Brinkrolf K."/>
            <person name="Albersmeier A."/>
            <person name="Kutter Y."/>
            <person name="Ruckert C."/>
            <person name="Tauch A."/>
        </authorList>
    </citation>
    <scope>NUCLEOTIDE SEQUENCE [LARGE SCALE GENOMIC DNA]</scope>
    <source>
        <strain evidence="2">IBS B52218</strain>
    </source>
</reference>
<protein>
    <submittedName>
        <fullName evidence="2">Uncharacterized protein</fullName>
    </submittedName>
</protein>
<dbReference type="HOGENOM" id="CLU_3024450_0_0_11"/>
<accession>A0A0B6EV16</accession>
<reference evidence="3 5" key="2">
    <citation type="submission" date="2022-02" db="EMBL/GenBank/DDBJ databases">
        <title>Uncovering new skin microbiome diversity through culturing and metagenomics.</title>
        <authorList>
            <person name="Conlan S."/>
            <person name="Deming C."/>
            <person name="Nisc Comparative Sequencing Program N."/>
            <person name="Segre J.A."/>
        </authorList>
    </citation>
    <scope>NUCLEOTIDE SEQUENCE [LARGE SCALE GENOMIC DNA]</scope>
    <source>
        <strain evidence="3 5">ACRQV</strain>
    </source>
</reference>
<dbReference type="EMBL" id="JAKRDF010000010">
    <property type="protein sequence ID" value="MCG7276552.1"/>
    <property type="molecule type" value="Genomic_DNA"/>
</dbReference>
<gene>
    <name evidence="2" type="ORF">CSING_05585</name>
    <name evidence="3" type="ORF">MHK08_08735</name>
</gene>
<dbReference type="RefSeq" id="WP_158407798.1">
    <property type="nucleotide sequence ID" value="NZ_CP010827.1"/>
</dbReference>
<sequence length="55" mass="6351">MDAASENNQKRWSRPNTGSESSNYGFTRFRERNFKSSSGNNPRWAACSQRARTIH</sequence>
<evidence type="ECO:0000313" key="5">
    <source>
        <dbReference type="Proteomes" id="UP001521911"/>
    </source>
</evidence>
<keyword evidence="5" id="KW-1185">Reference proteome</keyword>
<feature type="region of interest" description="Disordered" evidence="1">
    <location>
        <begin position="1"/>
        <end position="55"/>
    </location>
</feature>
<dbReference type="Proteomes" id="UP001521911">
    <property type="component" value="Unassembled WGS sequence"/>
</dbReference>
<name>A0A0B6EV16_9CORY</name>
<evidence type="ECO:0000313" key="4">
    <source>
        <dbReference type="Proteomes" id="UP000031890"/>
    </source>
</evidence>